<dbReference type="AlphaFoldDB" id="A0AB74UZL9"/>
<dbReference type="EMBL" id="CP170722">
    <property type="protein sequence ID" value="XIA21847.1"/>
    <property type="molecule type" value="Genomic_DNA"/>
</dbReference>
<dbReference type="RefSeq" id="WP_395118438.1">
    <property type="nucleotide sequence ID" value="NZ_CP170722.1"/>
</dbReference>
<sequence length="64" mass="7462">MATHDRKDRQHPGRKNDREPPETPETRRQRKKKESENQDEALEETFPASDPVSPFIPSKPPEPD</sequence>
<protein>
    <submittedName>
        <fullName evidence="2">Uncharacterized protein</fullName>
    </submittedName>
</protein>
<evidence type="ECO:0000313" key="2">
    <source>
        <dbReference type="EMBL" id="XIA21847.1"/>
    </source>
</evidence>
<proteinExistence type="predicted"/>
<feature type="region of interest" description="Disordered" evidence="1">
    <location>
        <begin position="1"/>
        <end position="64"/>
    </location>
</feature>
<gene>
    <name evidence="2" type="ORF">ACFCQI_16235</name>
</gene>
<reference evidence="2" key="1">
    <citation type="submission" date="2024-10" db="EMBL/GenBank/DDBJ databases">
        <authorList>
            <person name="Lesea H.P."/>
            <person name="Kuehl J.V."/>
            <person name="Chandonia J.-M."/>
        </authorList>
    </citation>
    <scope>NUCLEOTIDE SEQUENCE</scope>
    <source>
        <strain evidence="2">FW102-FHT14D06</strain>
    </source>
</reference>
<evidence type="ECO:0000256" key="1">
    <source>
        <dbReference type="SAM" id="MobiDB-lite"/>
    </source>
</evidence>
<organism evidence="2">
    <name type="scientific">Rhodanobacter sp. FW102-FHT14D06</name>
    <dbReference type="NCBI Taxonomy" id="3351461"/>
    <lineage>
        <taxon>Bacteria</taxon>
        <taxon>Pseudomonadati</taxon>
        <taxon>Pseudomonadota</taxon>
        <taxon>Gammaproteobacteria</taxon>
        <taxon>Lysobacterales</taxon>
        <taxon>Rhodanobacteraceae</taxon>
        <taxon>Rhodanobacter</taxon>
    </lineage>
</organism>
<name>A0AB74UZL9_9GAMM</name>
<feature type="compositionally biased region" description="Basic and acidic residues" evidence="1">
    <location>
        <begin position="1"/>
        <end position="27"/>
    </location>
</feature>
<accession>A0AB74UZL9</accession>